<feature type="transmembrane region" description="Helical" evidence="8">
    <location>
        <begin position="414"/>
        <end position="439"/>
    </location>
</feature>
<feature type="transmembrane region" description="Helical" evidence="8">
    <location>
        <begin position="81"/>
        <end position="99"/>
    </location>
</feature>
<feature type="transmembrane region" description="Helical" evidence="8">
    <location>
        <begin position="131"/>
        <end position="153"/>
    </location>
</feature>
<dbReference type="InterPro" id="IPR013057">
    <property type="entry name" value="AA_transpt_TM"/>
</dbReference>
<feature type="transmembrane region" description="Helical" evidence="8">
    <location>
        <begin position="159"/>
        <end position="179"/>
    </location>
</feature>
<dbReference type="FunFam" id="1.20.1740.10:FF:000039">
    <property type="entry name" value="Neutral amino acid transporter (Eurofung)"/>
    <property type="match status" value="1"/>
</dbReference>
<evidence type="ECO:0000256" key="5">
    <source>
        <dbReference type="ARBA" id="ARBA00023136"/>
    </source>
</evidence>
<keyword evidence="4 8" id="KW-1133">Transmembrane helix</keyword>
<feature type="region of interest" description="Disordered" evidence="7">
    <location>
        <begin position="552"/>
        <end position="586"/>
    </location>
</feature>
<sequence>MSHDEHNSASAQEKGISEAPPAFDPATRKEDAVMAGEEAELIEYKHLTWWQGGIVLIAETVSLGILSLPSVLATVGLVPGIILILVMGFLSTYSGLVLAEFREAYPHVQNFGDAVEVIGTSIGMGRVFQEVFGWAQVIFQVFVMGSHLLTWTICINTLTGSSTCTIVWAVVGLAIFWVLNLPRTLKYTSWMSMASCMSITLAVLITVGDVAHERPIGSGSIVIAQELGFTGAFLAVTNIAISFSSHSCFFTVINEFKEPKDWPKALAFLQIVDTTLYLLAAIVIYVFVGPEVPSPALSAAGSHTMRKVIWGIAIPTIVIAGVIYGHVASAYIFQRIFRNTKHMIRRTKLSTFAWVGITFGIWTLSMVIAESIPVFNNLLGLICALFASWFSYGLPGIFWLWMHYGNWFKDGKQTCRFVANVILFLTGFLICVLGLWASIEAIAEGGSKQPWSCASNAAEHGSSAKYDAQFSGTQNWVNSSAKEFRLQTGPRKSTQRIAVEDQTDAGSPSGLASIVVRPTDNYPSSTSPDHSFGPIFDTSTCTPPSAFSPSNTGHFQGSFPSQPFGSSQRGPSWGGLLHTLEPPQGTDVPLEGVQEACLLRYFIEDLSPWFDLVDPQRRYQLIVPERARRYPPLLNAILAMSARHLSRLQKYKTPHGIVYRGQPLPNLTSGTAVEYMLKCIPVLKDFHTTQDGEIRELIVTTAVILRHFEELDDQDSESGTEVDEGVNFLAILNAVLRSLTADDLSHRRELLNASYWIALRQEVYYALLKGFAPQIVEPPAEWVDISPANKLVSHTNQVTKWLFSDKSETGWRKLKEQEEYLDEYVTGRFAPILYRPPDKVSGEVFPTMWFASPIALTGMQHLMIAKMILLAESPLLSRAEDVRAAYRKAEGAVRNLVLEPLSPAMAVLLDGLINSRETSLTFNFATPLASGPPLLIQPEGAIPSSGKFQARTEYVGRRIAAQAIALAQAGQTTFIHHSHVGTSAVLQDALAGSSLHAMRNPANAEIVRSEISRRAALLIQAVEEILVHSQTIELDLLPPVQALLIYQAIRLFSTIDITQQAQAERDAKYLASWATRLREKIQPFNTPKDWTNWVRQESVRRTVLFVEVITGVYTFLKHGWDTGEREIDNLCFTAQAALWEARSAVEWELAWTKYPRLEATISTFGRDTKEAKPDDFEELGIIFRATFTGLEALERWLDGDRELLRRWGLKEQILPHY</sequence>
<comment type="caution">
    <text evidence="10">The sequence shown here is derived from an EMBL/GenBank/DDBJ whole genome shotgun (WGS) entry which is preliminary data.</text>
</comment>
<feature type="transmembrane region" description="Helical" evidence="8">
    <location>
        <begin position="378"/>
        <end position="402"/>
    </location>
</feature>
<feature type="region of interest" description="Disordered" evidence="7">
    <location>
        <begin position="1"/>
        <end position="29"/>
    </location>
</feature>
<evidence type="ECO:0000256" key="3">
    <source>
        <dbReference type="ARBA" id="ARBA00022692"/>
    </source>
</evidence>
<dbReference type="STRING" id="2594813.A0A395MHC6"/>
<comment type="similarity">
    <text evidence="2">Belongs to the amino acid/polyamine transporter 2 family.</text>
</comment>
<feature type="transmembrane region" description="Helical" evidence="8">
    <location>
        <begin position="265"/>
        <end position="288"/>
    </location>
</feature>
<dbReference type="GO" id="GO:0016020">
    <property type="term" value="C:membrane"/>
    <property type="evidence" value="ECO:0007669"/>
    <property type="project" value="UniProtKB-SubCell"/>
</dbReference>
<feature type="domain" description="Amino acid transporter transmembrane" evidence="9">
    <location>
        <begin position="47"/>
        <end position="439"/>
    </location>
</feature>
<dbReference type="PANTHER" id="PTHR22950:SF668">
    <property type="entry name" value="AMINO ACID TRANSPORTER (EUROFUNG)"/>
    <property type="match status" value="1"/>
</dbReference>
<evidence type="ECO:0000256" key="4">
    <source>
        <dbReference type="ARBA" id="ARBA00022989"/>
    </source>
</evidence>
<evidence type="ECO:0000256" key="2">
    <source>
        <dbReference type="ARBA" id="ARBA00008066"/>
    </source>
</evidence>
<evidence type="ECO:0000256" key="1">
    <source>
        <dbReference type="ARBA" id="ARBA00004141"/>
    </source>
</evidence>
<feature type="transmembrane region" description="Helical" evidence="8">
    <location>
        <begin position="352"/>
        <end position="372"/>
    </location>
</feature>
<dbReference type="PANTHER" id="PTHR22950">
    <property type="entry name" value="AMINO ACID TRANSPORTER"/>
    <property type="match status" value="1"/>
</dbReference>
<keyword evidence="11" id="KW-1185">Reference proteome</keyword>
<feature type="transmembrane region" description="Helical" evidence="8">
    <location>
        <begin position="231"/>
        <end position="253"/>
    </location>
</feature>
<dbReference type="Pfam" id="PF01490">
    <property type="entry name" value="Aa_trans"/>
    <property type="match status" value="1"/>
</dbReference>
<dbReference type="Pfam" id="PF11951">
    <property type="entry name" value="Fungal_trans_2"/>
    <property type="match status" value="1"/>
</dbReference>
<keyword evidence="3 8" id="KW-0812">Transmembrane</keyword>
<feature type="compositionally biased region" description="Polar residues" evidence="7">
    <location>
        <begin position="552"/>
        <end position="570"/>
    </location>
</feature>
<feature type="transmembrane region" description="Helical" evidence="8">
    <location>
        <begin position="308"/>
        <end position="332"/>
    </location>
</feature>
<accession>A0A395MHC6</accession>
<feature type="region of interest" description="Disordered" evidence="7">
    <location>
        <begin position="486"/>
        <end position="531"/>
    </location>
</feature>
<protein>
    <recommendedName>
        <fullName evidence="9">Amino acid transporter transmembrane domain-containing protein</fullName>
    </recommendedName>
</protein>
<dbReference type="AlphaFoldDB" id="A0A395MHC6"/>
<name>A0A395MHC6_9HYPO</name>
<comment type="subcellular location">
    <subcellularLocation>
        <location evidence="1">Membrane</location>
        <topology evidence="1">Multi-pass membrane protein</topology>
    </subcellularLocation>
</comment>
<dbReference type="GO" id="GO:0015179">
    <property type="term" value="F:L-amino acid transmembrane transporter activity"/>
    <property type="evidence" value="ECO:0007669"/>
    <property type="project" value="TreeGrafter"/>
</dbReference>
<evidence type="ECO:0000259" key="9">
    <source>
        <dbReference type="Pfam" id="PF01490"/>
    </source>
</evidence>
<evidence type="ECO:0000313" key="10">
    <source>
        <dbReference type="EMBL" id="RFN47304.1"/>
    </source>
</evidence>
<organism evidence="10 11">
    <name type="scientific">Fusarium flagelliforme</name>
    <dbReference type="NCBI Taxonomy" id="2675880"/>
    <lineage>
        <taxon>Eukaryota</taxon>
        <taxon>Fungi</taxon>
        <taxon>Dikarya</taxon>
        <taxon>Ascomycota</taxon>
        <taxon>Pezizomycotina</taxon>
        <taxon>Sordariomycetes</taxon>
        <taxon>Hypocreomycetidae</taxon>
        <taxon>Hypocreales</taxon>
        <taxon>Nectriaceae</taxon>
        <taxon>Fusarium</taxon>
        <taxon>Fusarium incarnatum-equiseti species complex</taxon>
    </lineage>
</organism>
<feature type="transmembrane region" description="Helical" evidence="8">
    <location>
        <begin position="191"/>
        <end position="211"/>
    </location>
</feature>
<evidence type="ECO:0000256" key="6">
    <source>
        <dbReference type="ARBA" id="ARBA00023242"/>
    </source>
</evidence>
<dbReference type="InterPro" id="IPR021858">
    <property type="entry name" value="Fun_TF"/>
</dbReference>
<evidence type="ECO:0000256" key="8">
    <source>
        <dbReference type="SAM" id="Phobius"/>
    </source>
</evidence>
<proteinExistence type="inferred from homology"/>
<keyword evidence="6" id="KW-0539">Nucleus</keyword>
<dbReference type="Gene3D" id="1.20.1740.10">
    <property type="entry name" value="Amino acid/polyamine transporter I"/>
    <property type="match status" value="1"/>
</dbReference>
<reference evidence="10 11" key="1">
    <citation type="journal article" date="2018" name="PLoS Pathog.">
        <title>Evolution of structural diversity of trichothecenes, a family of toxins produced by plant pathogenic and entomopathogenic fungi.</title>
        <authorList>
            <person name="Proctor R.H."/>
            <person name="McCormick S.P."/>
            <person name="Kim H.S."/>
            <person name="Cardoza R.E."/>
            <person name="Stanley A.M."/>
            <person name="Lindo L."/>
            <person name="Kelly A."/>
            <person name="Brown D.W."/>
            <person name="Lee T."/>
            <person name="Vaughan M.M."/>
            <person name="Alexander N.J."/>
            <person name="Busman M."/>
            <person name="Gutierrez S."/>
        </authorList>
    </citation>
    <scope>NUCLEOTIDE SEQUENCE [LARGE SCALE GENOMIC DNA]</scope>
    <source>
        <strain evidence="10 11">NRRL 13405</strain>
    </source>
</reference>
<gene>
    <name evidence="10" type="ORF">FIE12Z_8437</name>
</gene>
<evidence type="ECO:0000313" key="11">
    <source>
        <dbReference type="Proteomes" id="UP000265631"/>
    </source>
</evidence>
<dbReference type="EMBL" id="PXXK01000261">
    <property type="protein sequence ID" value="RFN47304.1"/>
    <property type="molecule type" value="Genomic_DNA"/>
</dbReference>
<keyword evidence="5 8" id="KW-0472">Membrane</keyword>
<evidence type="ECO:0000256" key="7">
    <source>
        <dbReference type="SAM" id="MobiDB-lite"/>
    </source>
</evidence>
<dbReference type="Proteomes" id="UP000265631">
    <property type="component" value="Unassembled WGS sequence"/>
</dbReference>